<evidence type="ECO:0000256" key="1">
    <source>
        <dbReference type="SAM" id="Phobius"/>
    </source>
</evidence>
<reference evidence="5 6" key="1">
    <citation type="submission" date="2020-11" db="EMBL/GenBank/DDBJ databases">
        <title>Taxonomic evaluation of the Bacillus sporothermodurans group of bacteria based on whole genome sequences.</title>
        <authorList>
            <person name="Fiedler G."/>
            <person name="Herbstmann A.-D."/>
            <person name="Doll E."/>
            <person name="Wenning M."/>
            <person name="Brinks E."/>
            <person name="Kabisch J."/>
            <person name="Breitenwieser F."/>
            <person name="Lappann M."/>
            <person name="Boehnlein C."/>
            <person name="Franz C."/>
        </authorList>
    </citation>
    <scope>NUCLEOTIDE SEQUENCE [LARGE SCALE GENOMIC DNA]</scope>
    <source>
        <strain evidence="5 6">JCM 19841</strain>
    </source>
</reference>
<name>A0ABX7E558_9BACI</name>
<dbReference type="InterPro" id="IPR054529">
    <property type="entry name" value="TcaA_2nd"/>
</dbReference>
<keyword evidence="1" id="KW-1133">Transmembrane helix</keyword>
<sequence>MKCKNCRTTLNKGSSFCPECGTPVQKPFFTKKRMGLLGSCLLIIVLCIVLYQIGLSASSPDKTVAAFKEAVKAKNESKIVSLLNSRTDNWKFKKADASELLSYLEDHPDMKDDLFTKLDRQAESFTDDSIYMNNDETFASIHLKEDGKKWLFFHNYSLDVIPAYINITVNKDSAKIFVDNKEVETNTNEGKSKTYGPFSPGDHEIKAVLPGKYINAEEKETVALFDEKHREINKTLEIQASEVQAMTIYDDTTLYVNGEKTDVKIGKDMEEVGMLPTDGTATFKLEKEFPWGSATSEDYPVDDKFMNMEEFVAIPQDQQEELMVMLNENWKQHTAALQTGNTAKMTYAPKEYQAAVKKEAKSIKSRPKKYVATFTKARYNTDTLKTPVFNEEKNRYELKVEAEYTLHEPKLHNYALLRKGDDAITTYYMDLYFDEKEKKWKIEDYHNGSFFLTESDDLKSFDFHS</sequence>
<proteinExistence type="predicted"/>
<evidence type="ECO:0000313" key="5">
    <source>
        <dbReference type="EMBL" id="QQZ10423.1"/>
    </source>
</evidence>
<evidence type="ECO:0008006" key="7">
    <source>
        <dbReference type="Google" id="ProtNLM"/>
    </source>
</evidence>
<dbReference type="InterPro" id="IPR054530">
    <property type="entry name" value="TcaA_4th"/>
</dbReference>
<gene>
    <name evidence="5" type="ORF">I5776_05675</name>
</gene>
<dbReference type="RefSeq" id="WP_202779367.1">
    <property type="nucleotide sequence ID" value="NZ_CP065425.1"/>
</dbReference>
<keyword evidence="1" id="KW-0472">Membrane</keyword>
<feature type="transmembrane region" description="Helical" evidence="1">
    <location>
        <begin position="34"/>
        <end position="53"/>
    </location>
</feature>
<feature type="domain" description="TcaA 4th" evidence="3">
    <location>
        <begin position="243"/>
        <end position="303"/>
    </location>
</feature>
<keyword evidence="1" id="KW-0812">Transmembrane</keyword>
<dbReference type="Pfam" id="PF22820">
    <property type="entry name" value="TcaA_3rd_4th"/>
    <property type="match status" value="1"/>
</dbReference>
<accession>A0ABX7E558</accession>
<protein>
    <recommendedName>
        <fullName evidence="7">Zinc ribbon domain-containing protein</fullName>
    </recommendedName>
</protein>
<evidence type="ECO:0000313" key="6">
    <source>
        <dbReference type="Proteomes" id="UP000595691"/>
    </source>
</evidence>
<organism evidence="5 6">
    <name type="scientific">Heyndrickxia vini</name>
    <dbReference type="NCBI Taxonomy" id="1476025"/>
    <lineage>
        <taxon>Bacteria</taxon>
        <taxon>Bacillati</taxon>
        <taxon>Bacillota</taxon>
        <taxon>Bacilli</taxon>
        <taxon>Bacillales</taxon>
        <taxon>Bacillaceae</taxon>
        <taxon>Heyndrickxia</taxon>
    </lineage>
</organism>
<keyword evidence="6" id="KW-1185">Reference proteome</keyword>
<evidence type="ECO:0000259" key="2">
    <source>
        <dbReference type="Pfam" id="PF22813"/>
    </source>
</evidence>
<dbReference type="EMBL" id="CP065425">
    <property type="protein sequence ID" value="QQZ10423.1"/>
    <property type="molecule type" value="Genomic_DNA"/>
</dbReference>
<dbReference type="PANTHER" id="PTHR40038">
    <property type="entry name" value="MEMBRANE-ASSOCIATED PROTEIN TCAA"/>
    <property type="match status" value="1"/>
</dbReference>
<feature type="domain" description="TcaA second" evidence="2">
    <location>
        <begin position="60"/>
        <end position="160"/>
    </location>
</feature>
<evidence type="ECO:0000259" key="3">
    <source>
        <dbReference type="Pfam" id="PF22820"/>
    </source>
</evidence>
<dbReference type="InterPro" id="IPR056902">
    <property type="entry name" value="NTF2_YvbJ"/>
</dbReference>
<feature type="domain" description="YvbJ-like NTF2-like" evidence="4">
    <location>
        <begin position="322"/>
        <end position="445"/>
    </location>
</feature>
<dbReference type="Pfam" id="PF25155">
    <property type="entry name" value="NTF2_YvbJ"/>
    <property type="match status" value="1"/>
</dbReference>
<dbReference type="Proteomes" id="UP000595691">
    <property type="component" value="Chromosome"/>
</dbReference>
<dbReference type="Pfam" id="PF22813">
    <property type="entry name" value="TcaA_2nd"/>
    <property type="match status" value="1"/>
</dbReference>
<evidence type="ECO:0000259" key="4">
    <source>
        <dbReference type="Pfam" id="PF25155"/>
    </source>
</evidence>
<dbReference type="PANTHER" id="PTHR40038:SF1">
    <property type="entry name" value="MEMBRANE-ASSOCIATED PROTEIN TCAA"/>
    <property type="match status" value="1"/>
</dbReference>